<dbReference type="GO" id="GO:0046167">
    <property type="term" value="P:glycerol-3-phosphate biosynthetic process"/>
    <property type="evidence" value="ECO:0007669"/>
    <property type="project" value="TreeGrafter"/>
</dbReference>
<evidence type="ECO:0000256" key="11">
    <source>
        <dbReference type="ARBA" id="ARBA00071571"/>
    </source>
</evidence>
<dbReference type="AlphaFoldDB" id="A0A553NCE9"/>
<dbReference type="Pfam" id="PF02782">
    <property type="entry name" value="FGGY_C"/>
    <property type="match status" value="1"/>
</dbReference>
<evidence type="ECO:0000256" key="2">
    <source>
        <dbReference type="ARBA" id="ARBA00009156"/>
    </source>
</evidence>
<dbReference type="EMBL" id="VCGU01000458">
    <property type="protein sequence ID" value="TRY63039.1"/>
    <property type="molecule type" value="Genomic_DNA"/>
</dbReference>
<dbReference type="GO" id="GO:0005524">
    <property type="term" value="F:ATP binding"/>
    <property type="evidence" value="ECO:0007669"/>
    <property type="project" value="UniProtKB-KW"/>
</dbReference>
<organism evidence="15 16">
    <name type="scientific">Tigriopus californicus</name>
    <name type="common">Marine copepod</name>
    <dbReference type="NCBI Taxonomy" id="6832"/>
    <lineage>
        <taxon>Eukaryota</taxon>
        <taxon>Metazoa</taxon>
        <taxon>Ecdysozoa</taxon>
        <taxon>Arthropoda</taxon>
        <taxon>Crustacea</taxon>
        <taxon>Multicrustacea</taxon>
        <taxon>Hexanauplia</taxon>
        <taxon>Copepoda</taxon>
        <taxon>Harpacticoida</taxon>
        <taxon>Harpacticidae</taxon>
        <taxon>Tigriopus</taxon>
    </lineage>
</organism>
<dbReference type="InterPro" id="IPR043129">
    <property type="entry name" value="ATPase_NBD"/>
</dbReference>
<evidence type="ECO:0000256" key="3">
    <source>
        <dbReference type="ARBA" id="ARBA00012099"/>
    </source>
</evidence>
<dbReference type="FunFam" id="3.30.420.40:FF:000177">
    <property type="entry name" value="Glycerol kinase"/>
    <property type="match status" value="1"/>
</dbReference>
<keyword evidence="8" id="KW-0067">ATP-binding</keyword>
<keyword evidence="16" id="KW-1185">Reference proteome</keyword>
<dbReference type="GO" id="GO:0005739">
    <property type="term" value="C:mitochondrion"/>
    <property type="evidence" value="ECO:0007669"/>
    <property type="project" value="TreeGrafter"/>
</dbReference>
<dbReference type="NCBIfam" id="TIGR01311">
    <property type="entry name" value="glycerol_kin"/>
    <property type="match status" value="1"/>
</dbReference>
<evidence type="ECO:0000256" key="9">
    <source>
        <dbReference type="ARBA" id="ARBA00043149"/>
    </source>
</evidence>
<evidence type="ECO:0000256" key="8">
    <source>
        <dbReference type="ARBA" id="ARBA00022840"/>
    </source>
</evidence>
<keyword evidence="4 12" id="KW-0808">Transferase</keyword>
<evidence type="ECO:0000259" key="13">
    <source>
        <dbReference type="Pfam" id="PF00370"/>
    </source>
</evidence>
<dbReference type="EC" id="2.7.1.30" evidence="3"/>
<dbReference type="OMA" id="IWERTNT"/>
<dbReference type="PROSITE" id="PS00933">
    <property type="entry name" value="FGGY_KINASES_1"/>
    <property type="match status" value="1"/>
</dbReference>
<evidence type="ECO:0000313" key="15">
    <source>
        <dbReference type="EMBL" id="TRY63039.1"/>
    </source>
</evidence>
<keyword evidence="7" id="KW-0319">Glycerol metabolism</keyword>
<dbReference type="SUPFAM" id="SSF53067">
    <property type="entry name" value="Actin-like ATPase domain"/>
    <property type="match status" value="2"/>
</dbReference>
<dbReference type="InterPro" id="IPR000577">
    <property type="entry name" value="Carb_kinase_FGGY"/>
</dbReference>
<dbReference type="FunFam" id="3.30.420.40:FF:000108">
    <property type="entry name" value="Glycerol kinase, glycosomal"/>
    <property type="match status" value="1"/>
</dbReference>
<comment type="caution">
    <text evidence="15">The sequence shown here is derived from an EMBL/GenBank/DDBJ whole genome shotgun (WGS) entry which is preliminary data.</text>
</comment>
<dbReference type="UniPathway" id="UPA00618">
    <property type="reaction ID" value="UER00672"/>
</dbReference>
<dbReference type="CDD" id="cd07792">
    <property type="entry name" value="ASKHA_NBD_FGGY_GK1-3-like"/>
    <property type="match status" value="1"/>
</dbReference>
<dbReference type="PANTHER" id="PTHR10196">
    <property type="entry name" value="SUGAR KINASE"/>
    <property type="match status" value="1"/>
</dbReference>
<comment type="pathway">
    <text evidence="1">Polyol metabolism; glycerol degradation via glycerol kinase pathway; sn-glycerol 3-phosphate from glycerol: step 1/1.</text>
</comment>
<accession>A0A553NCE9</accession>
<dbReference type="PIRSF" id="PIRSF000538">
    <property type="entry name" value="GlpK"/>
    <property type="match status" value="1"/>
</dbReference>
<evidence type="ECO:0000256" key="5">
    <source>
        <dbReference type="ARBA" id="ARBA00022741"/>
    </source>
</evidence>
<dbReference type="InterPro" id="IPR005999">
    <property type="entry name" value="Glycerol_kin"/>
</dbReference>
<dbReference type="Proteomes" id="UP000318571">
    <property type="component" value="Chromosome 10"/>
</dbReference>
<dbReference type="OrthoDB" id="5422795at2759"/>
<feature type="domain" description="Carbohydrate kinase FGGY N-terminal" evidence="13">
    <location>
        <begin position="16"/>
        <end position="284"/>
    </location>
</feature>
<keyword evidence="5" id="KW-0547">Nucleotide-binding</keyword>
<reference evidence="15 16" key="1">
    <citation type="journal article" date="2018" name="Nat. Ecol. Evol.">
        <title>Genomic signatures of mitonuclear coevolution across populations of Tigriopus californicus.</title>
        <authorList>
            <person name="Barreto F.S."/>
            <person name="Watson E.T."/>
            <person name="Lima T.G."/>
            <person name="Willett C.S."/>
            <person name="Edmands S."/>
            <person name="Li W."/>
            <person name="Burton R.S."/>
        </authorList>
    </citation>
    <scope>NUCLEOTIDE SEQUENCE [LARGE SCALE GENOMIC DNA]</scope>
    <source>
        <strain evidence="15 16">San Diego</strain>
    </source>
</reference>
<evidence type="ECO:0000256" key="4">
    <source>
        <dbReference type="ARBA" id="ARBA00022679"/>
    </source>
</evidence>
<comment type="similarity">
    <text evidence="2 12">Belongs to the FGGY kinase family.</text>
</comment>
<dbReference type="InterPro" id="IPR018483">
    <property type="entry name" value="Carb_kinase_FGGY_CS"/>
</dbReference>
<evidence type="ECO:0000256" key="10">
    <source>
        <dbReference type="ARBA" id="ARBA00052101"/>
    </source>
</evidence>
<dbReference type="NCBIfam" id="NF000756">
    <property type="entry name" value="PRK00047.1"/>
    <property type="match status" value="1"/>
</dbReference>
<dbReference type="PROSITE" id="PS00445">
    <property type="entry name" value="FGGY_KINASES_2"/>
    <property type="match status" value="1"/>
</dbReference>
<protein>
    <recommendedName>
        <fullName evidence="11">Probable glycerol kinase</fullName>
        <ecNumber evidence="3">2.7.1.30</ecNumber>
    </recommendedName>
    <alternativeName>
        <fullName evidence="9">ATP:glycerol 3-phosphotransferase</fullName>
    </alternativeName>
</protein>
<dbReference type="Pfam" id="PF00370">
    <property type="entry name" value="FGGY_N"/>
    <property type="match status" value="1"/>
</dbReference>
<dbReference type="STRING" id="6832.A0A553NCE9"/>
<evidence type="ECO:0000256" key="1">
    <source>
        <dbReference type="ARBA" id="ARBA00005190"/>
    </source>
</evidence>
<keyword evidence="6 12" id="KW-0418">Kinase</keyword>
<evidence type="ECO:0000259" key="14">
    <source>
        <dbReference type="Pfam" id="PF02782"/>
    </source>
</evidence>
<comment type="catalytic activity">
    <reaction evidence="10">
        <text>glycerol + ATP = sn-glycerol 3-phosphate + ADP + H(+)</text>
        <dbReference type="Rhea" id="RHEA:21644"/>
        <dbReference type="ChEBI" id="CHEBI:15378"/>
        <dbReference type="ChEBI" id="CHEBI:17754"/>
        <dbReference type="ChEBI" id="CHEBI:30616"/>
        <dbReference type="ChEBI" id="CHEBI:57597"/>
        <dbReference type="ChEBI" id="CHEBI:456216"/>
        <dbReference type="EC" id="2.7.1.30"/>
    </reaction>
</comment>
<dbReference type="InterPro" id="IPR042018">
    <property type="entry name" value="GK1-3_metazoan-type"/>
</dbReference>
<dbReference type="InterPro" id="IPR018484">
    <property type="entry name" value="FGGY_N"/>
</dbReference>
<feature type="domain" description="Carbohydrate kinase FGGY C-terminal" evidence="14">
    <location>
        <begin position="294"/>
        <end position="484"/>
    </location>
</feature>
<dbReference type="GO" id="GO:0004370">
    <property type="term" value="F:glycerol kinase activity"/>
    <property type="evidence" value="ECO:0007669"/>
    <property type="project" value="UniProtKB-EC"/>
</dbReference>
<gene>
    <name evidence="15" type="ORF">TCAL_00329</name>
</gene>
<evidence type="ECO:0000313" key="16">
    <source>
        <dbReference type="Proteomes" id="UP000318571"/>
    </source>
</evidence>
<dbReference type="PANTHER" id="PTHR10196:SF69">
    <property type="entry name" value="GLYCEROL KINASE"/>
    <property type="match status" value="1"/>
</dbReference>
<name>A0A553NCE9_TIGCA</name>
<dbReference type="GO" id="GO:0006641">
    <property type="term" value="P:triglyceride metabolic process"/>
    <property type="evidence" value="ECO:0007669"/>
    <property type="project" value="TreeGrafter"/>
</dbReference>
<dbReference type="Gene3D" id="3.30.420.40">
    <property type="match status" value="2"/>
</dbReference>
<sequence length="577" mass="63339">MTFSSLDGAKDLGPLIGALDQGTSSTKFLVFAANTAELITYHQMPVQTQAPKVGFLEQDPMELIQGARHCIEATVANLIQLNVDPADVVAIGIANQRETTVVWDKVTGQPFHHAIVWSDTRCLDIVQSYMKRVQRKSDPLFYFQPLNGLPFSSYFSVFKLRWLIDNVPEVRWALEQKRLLFGTIDTWLLWNLTRGEESEEVGDELVGAENGLHLTDVTNASRTFLMNLETLQWDPYLLNFFDIPLDILPTIRSCSEIYGKVMGGPLDGVPISGMLGDQQAALVGQNCFQVGQVKNTCGSGCFMLYNVGPGMRLSENGLISTVAFQLGPNARPFYALEGSIGVAGSALTWLKDNLNLVSDIKEIEKLALKAETDVGVVVVPAFSGLLAPHWHPEARGLICGLSQYSSRDHVCRATLESVAFQTRDVLDKMKLDCECPINSLLVDGGMSQSDLLVQLQADILGIPIKRPSMAETTALGAAVAAGIADGIDVWDLQSLGEVSFDTFYPKISEEIREVKMEKWCIAMRKARPSGYLSEEGMNQTSKTTRSINASIPLTIFSLSTFLMLKIADILQNQTGSS</sequence>
<evidence type="ECO:0000256" key="7">
    <source>
        <dbReference type="ARBA" id="ARBA00022798"/>
    </source>
</evidence>
<evidence type="ECO:0000256" key="12">
    <source>
        <dbReference type="RuleBase" id="RU003733"/>
    </source>
</evidence>
<proteinExistence type="inferred from homology"/>
<dbReference type="GO" id="GO:0019563">
    <property type="term" value="P:glycerol catabolic process"/>
    <property type="evidence" value="ECO:0007669"/>
    <property type="project" value="UniProtKB-UniPathway"/>
</dbReference>
<dbReference type="InterPro" id="IPR018485">
    <property type="entry name" value="FGGY_C"/>
</dbReference>
<evidence type="ECO:0000256" key="6">
    <source>
        <dbReference type="ARBA" id="ARBA00022777"/>
    </source>
</evidence>